<dbReference type="EMBL" id="JBHTON010000002">
    <property type="protein sequence ID" value="MFD1483783.1"/>
    <property type="molecule type" value="Genomic_DNA"/>
</dbReference>
<reference evidence="10" key="1">
    <citation type="journal article" date="2019" name="Int. J. Syst. Evol. Microbiol.">
        <title>The Global Catalogue of Microorganisms (GCM) 10K type strain sequencing project: providing services to taxonomists for standard genome sequencing and annotation.</title>
        <authorList>
            <consortium name="The Broad Institute Genomics Platform"/>
            <consortium name="The Broad Institute Genome Sequencing Center for Infectious Disease"/>
            <person name="Wu L."/>
            <person name="Ma J."/>
        </authorList>
    </citation>
    <scope>NUCLEOTIDE SEQUENCE [LARGE SCALE GENOMIC DNA]</scope>
    <source>
        <strain evidence="10">CCM 8903</strain>
    </source>
</reference>
<feature type="transmembrane region" description="Helical" evidence="8">
    <location>
        <begin position="259"/>
        <end position="279"/>
    </location>
</feature>
<comment type="subcellular location">
    <subcellularLocation>
        <location evidence="1">Cell membrane</location>
        <topology evidence="1">Multi-pass membrane protein</topology>
    </subcellularLocation>
</comment>
<organism evidence="9 10">
    <name type="scientific">Lacticaseibacillus baoqingensis</name>
    <dbReference type="NCBI Taxonomy" id="2486013"/>
    <lineage>
        <taxon>Bacteria</taxon>
        <taxon>Bacillati</taxon>
        <taxon>Bacillota</taxon>
        <taxon>Bacilli</taxon>
        <taxon>Lactobacillales</taxon>
        <taxon>Lactobacillaceae</taxon>
        <taxon>Lacticaseibacillus</taxon>
    </lineage>
</organism>
<dbReference type="PANTHER" id="PTHR21716">
    <property type="entry name" value="TRANSMEMBRANE PROTEIN"/>
    <property type="match status" value="1"/>
</dbReference>
<dbReference type="InterPro" id="IPR002549">
    <property type="entry name" value="AI-2E-like"/>
</dbReference>
<evidence type="ECO:0000256" key="3">
    <source>
        <dbReference type="ARBA" id="ARBA00022448"/>
    </source>
</evidence>
<dbReference type="RefSeq" id="WP_125752020.1">
    <property type="nucleotide sequence ID" value="NZ_JBHTON010000002.1"/>
</dbReference>
<evidence type="ECO:0000256" key="5">
    <source>
        <dbReference type="ARBA" id="ARBA00022692"/>
    </source>
</evidence>
<evidence type="ECO:0000256" key="2">
    <source>
        <dbReference type="ARBA" id="ARBA00009773"/>
    </source>
</evidence>
<evidence type="ECO:0000313" key="9">
    <source>
        <dbReference type="EMBL" id="MFD1483783.1"/>
    </source>
</evidence>
<protein>
    <submittedName>
        <fullName evidence="9">AI-2E family transporter</fullName>
    </submittedName>
</protein>
<comment type="similarity">
    <text evidence="2">Belongs to the autoinducer-2 exporter (AI-2E) (TC 2.A.86) family.</text>
</comment>
<accession>A0ABW4E397</accession>
<evidence type="ECO:0000256" key="6">
    <source>
        <dbReference type="ARBA" id="ARBA00022989"/>
    </source>
</evidence>
<evidence type="ECO:0000256" key="8">
    <source>
        <dbReference type="SAM" id="Phobius"/>
    </source>
</evidence>
<evidence type="ECO:0000313" key="10">
    <source>
        <dbReference type="Proteomes" id="UP001597252"/>
    </source>
</evidence>
<dbReference type="Proteomes" id="UP001597252">
    <property type="component" value="Unassembled WGS sequence"/>
</dbReference>
<keyword evidence="6 8" id="KW-1133">Transmembrane helix</keyword>
<keyword evidence="7 8" id="KW-0472">Membrane</keyword>
<feature type="transmembrane region" description="Helical" evidence="8">
    <location>
        <begin position="80"/>
        <end position="100"/>
    </location>
</feature>
<feature type="transmembrane region" description="Helical" evidence="8">
    <location>
        <begin position="38"/>
        <end position="59"/>
    </location>
</feature>
<keyword evidence="5 8" id="KW-0812">Transmembrane</keyword>
<dbReference type="Pfam" id="PF01594">
    <property type="entry name" value="AI-2E_transport"/>
    <property type="match status" value="1"/>
</dbReference>
<feature type="transmembrane region" description="Helical" evidence="8">
    <location>
        <begin position="170"/>
        <end position="192"/>
    </location>
</feature>
<keyword evidence="4" id="KW-1003">Cell membrane</keyword>
<keyword evidence="10" id="KW-1185">Reference proteome</keyword>
<sequence length="371" mass="40182">MKITRSQAIRYAVIGALFLICLVYPAQLFAGFQALYQVVLPLVLGAALAFCINLLCVRLEKWFWPHAQAKWPQRLRRPAAILMALVLIVAIIALVLRLVLPQFITAIDGFFSSVPKTLNQLNHWLTKSDQANALTKQLASAKIDWASIQAKVMKYVSSGISGLFSSSISLFGNLASGVFNFILAFTFAIYLVSGKERIRSRLNRVCDAFLPRQAMTKIRYVLQVANEMFSSFIVGQVTEAFILGTLCALGMLLFRFPNAVSIGALVGMAALIPMVGAFIGGTVGFVLIAVSSPMQAVLFVVFLICLQQLEGNLIYPRVVGGSIGLPGIIVLAAITIGSGLGGIIGMLLGVPIAATAYRLIRNATWKKEGRL</sequence>
<gene>
    <name evidence="9" type="ORF">ACFQ5J_00790</name>
</gene>
<evidence type="ECO:0000256" key="7">
    <source>
        <dbReference type="ARBA" id="ARBA00023136"/>
    </source>
</evidence>
<feature type="transmembrane region" description="Helical" evidence="8">
    <location>
        <begin position="12"/>
        <end position="32"/>
    </location>
</feature>
<comment type="caution">
    <text evidence="9">The sequence shown here is derived from an EMBL/GenBank/DDBJ whole genome shotgun (WGS) entry which is preliminary data.</text>
</comment>
<evidence type="ECO:0000256" key="4">
    <source>
        <dbReference type="ARBA" id="ARBA00022475"/>
    </source>
</evidence>
<evidence type="ECO:0000256" key="1">
    <source>
        <dbReference type="ARBA" id="ARBA00004651"/>
    </source>
</evidence>
<proteinExistence type="inferred from homology"/>
<keyword evidence="3" id="KW-0813">Transport</keyword>
<dbReference type="PANTHER" id="PTHR21716:SF53">
    <property type="entry name" value="PERMEASE PERM-RELATED"/>
    <property type="match status" value="1"/>
</dbReference>
<name>A0ABW4E397_9LACO</name>